<proteinExistence type="inferred from homology"/>
<gene>
    <name evidence="12" type="ORF">BN578_01404</name>
</gene>
<protein>
    <recommendedName>
        <fullName evidence="4">chorismate synthase</fullName>
        <ecNumber evidence="4">4.2.3.5</ecNumber>
    </recommendedName>
</protein>
<dbReference type="InterPro" id="IPR000453">
    <property type="entry name" value="Chorismate_synth"/>
</dbReference>
<dbReference type="Gene3D" id="3.60.150.10">
    <property type="entry name" value="Chorismate synthase AroC"/>
    <property type="match status" value="1"/>
</dbReference>
<keyword evidence="5" id="KW-0028">Amino-acid biosynthesis</keyword>
<dbReference type="UniPathway" id="UPA00053">
    <property type="reaction ID" value="UER00090"/>
</dbReference>
<dbReference type="Proteomes" id="UP000018168">
    <property type="component" value="Unassembled WGS sequence"/>
</dbReference>
<evidence type="ECO:0000256" key="5">
    <source>
        <dbReference type="ARBA" id="ARBA00022605"/>
    </source>
</evidence>
<comment type="caution">
    <text evidence="12">The sequence shown here is derived from an EMBL/GenBank/DDBJ whole genome shotgun (WGS) entry which is preliminary data.</text>
</comment>
<evidence type="ECO:0000256" key="2">
    <source>
        <dbReference type="ARBA" id="ARBA00005044"/>
    </source>
</evidence>
<keyword evidence="7" id="KW-0288">FMN</keyword>
<evidence type="ECO:0000313" key="12">
    <source>
        <dbReference type="EMBL" id="CDC03402.1"/>
    </source>
</evidence>
<keyword evidence="10" id="KW-0057">Aromatic amino acid biosynthesis</keyword>
<dbReference type="PROSITE" id="PS00789">
    <property type="entry name" value="CHORISMATE_SYNTHASE_3"/>
    <property type="match status" value="1"/>
</dbReference>
<evidence type="ECO:0000256" key="8">
    <source>
        <dbReference type="ARBA" id="ARBA00022827"/>
    </source>
</evidence>
<dbReference type="InterPro" id="IPR020541">
    <property type="entry name" value="Chorismate_synthase_CS"/>
</dbReference>
<dbReference type="GO" id="GO:0008652">
    <property type="term" value="P:amino acid biosynthetic process"/>
    <property type="evidence" value="ECO:0007669"/>
    <property type="project" value="UniProtKB-KW"/>
</dbReference>
<evidence type="ECO:0000256" key="3">
    <source>
        <dbReference type="ARBA" id="ARBA00008014"/>
    </source>
</evidence>
<keyword evidence="11" id="KW-0456">Lyase</keyword>
<evidence type="ECO:0000256" key="10">
    <source>
        <dbReference type="ARBA" id="ARBA00023141"/>
    </source>
</evidence>
<comment type="pathway">
    <text evidence="2">Metabolic intermediate biosynthesis; chorismate biosynthesis; chorismate from D-erythrose 4-phosphate and phosphoenolpyruvate: step 7/7.</text>
</comment>
<reference evidence="12" key="1">
    <citation type="submission" date="2012-11" db="EMBL/GenBank/DDBJ databases">
        <title>Dependencies among metagenomic species, viruses, plasmids and units of genetic variation.</title>
        <authorList>
            <person name="Nielsen H.B."/>
            <person name="Almeida M."/>
            <person name="Juncker A.S."/>
            <person name="Rasmussen S."/>
            <person name="Li J."/>
            <person name="Sunagawa S."/>
            <person name="Plichta D."/>
            <person name="Gautier L."/>
            <person name="Le Chatelier E."/>
            <person name="Peletier E."/>
            <person name="Bonde I."/>
            <person name="Nielsen T."/>
            <person name="Manichanh C."/>
            <person name="Arumugam M."/>
            <person name="Batto J."/>
            <person name="Santos M.B.Q.D."/>
            <person name="Blom N."/>
            <person name="Borruel N."/>
            <person name="Burgdorf K.S."/>
            <person name="Boumezbeur F."/>
            <person name="Casellas F."/>
            <person name="Dore J."/>
            <person name="Guarner F."/>
            <person name="Hansen T."/>
            <person name="Hildebrand F."/>
            <person name="Kaas R.S."/>
            <person name="Kennedy S."/>
            <person name="Kristiansen K."/>
            <person name="Kultima J.R."/>
            <person name="Leonard P."/>
            <person name="Levenez F."/>
            <person name="Lund O."/>
            <person name="Moumen B."/>
            <person name="Le Paslier D."/>
            <person name="Pons N."/>
            <person name="Pedersen O."/>
            <person name="Prifti E."/>
            <person name="Qin J."/>
            <person name="Raes J."/>
            <person name="Tap J."/>
            <person name="Tims S."/>
            <person name="Ussery D.W."/>
            <person name="Yamada T."/>
            <person name="MetaHit consortium"/>
            <person name="Renault P."/>
            <person name="Sicheritz-Ponten T."/>
            <person name="Bork P."/>
            <person name="Wang J."/>
            <person name="Brunak S."/>
            <person name="Ehrlich S.D."/>
        </authorList>
    </citation>
    <scope>NUCLEOTIDE SEQUENCE [LARGE SCALE GENOMIC DNA]</scope>
</reference>
<evidence type="ECO:0000256" key="7">
    <source>
        <dbReference type="ARBA" id="ARBA00022643"/>
    </source>
</evidence>
<evidence type="ECO:0000256" key="4">
    <source>
        <dbReference type="ARBA" id="ARBA00013036"/>
    </source>
</evidence>
<accession>R6P0C0</accession>
<organism evidence="12 13">
    <name type="scientific">[Clostridium] leptum CAG:27</name>
    <dbReference type="NCBI Taxonomy" id="1263068"/>
    <lineage>
        <taxon>Bacteria</taxon>
        <taxon>Bacillati</taxon>
        <taxon>Bacillota</taxon>
        <taxon>Clostridia</taxon>
        <taxon>Eubacteriales</taxon>
        <taxon>Oscillospiraceae</taxon>
        <taxon>Oscillospiraceae incertae sedis</taxon>
    </lineage>
</organism>
<dbReference type="PANTHER" id="PTHR21085">
    <property type="entry name" value="CHORISMATE SYNTHASE"/>
    <property type="match status" value="1"/>
</dbReference>
<dbReference type="EMBL" id="CBEP010000004">
    <property type="protein sequence ID" value="CDC03402.1"/>
    <property type="molecule type" value="Genomic_DNA"/>
</dbReference>
<sequence length="68" mass="7261">MPILFRVGIKPTASIGKEQDTIDLSRQENAKLVVKGRHDPCIVPRAVPVVEAAAAAATLDLLLERGSL</sequence>
<dbReference type="InterPro" id="IPR035904">
    <property type="entry name" value="Chorismate_synth_AroC_sf"/>
</dbReference>
<keyword evidence="6" id="KW-0285">Flavoprotein</keyword>
<evidence type="ECO:0000256" key="1">
    <source>
        <dbReference type="ARBA" id="ARBA00001914"/>
    </source>
</evidence>
<dbReference type="PANTHER" id="PTHR21085:SF0">
    <property type="entry name" value="CHORISMATE SYNTHASE"/>
    <property type="match status" value="1"/>
</dbReference>
<comment type="similarity">
    <text evidence="3">Belongs to the chorismate synthase family.</text>
</comment>
<dbReference type="EC" id="4.2.3.5" evidence="4"/>
<dbReference type="GO" id="GO:0009423">
    <property type="term" value="P:chorismate biosynthetic process"/>
    <property type="evidence" value="ECO:0007669"/>
    <property type="project" value="UniProtKB-UniPathway"/>
</dbReference>
<dbReference type="AlphaFoldDB" id="R6P0C0"/>
<dbReference type="GO" id="GO:0009073">
    <property type="term" value="P:aromatic amino acid family biosynthetic process"/>
    <property type="evidence" value="ECO:0007669"/>
    <property type="project" value="UniProtKB-KW"/>
</dbReference>
<name>R6P0C0_9FIRM</name>
<dbReference type="Pfam" id="PF01264">
    <property type="entry name" value="Chorismate_synt"/>
    <property type="match status" value="1"/>
</dbReference>
<evidence type="ECO:0000256" key="6">
    <source>
        <dbReference type="ARBA" id="ARBA00022630"/>
    </source>
</evidence>
<dbReference type="GO" id="GO:0010181">
    <property type="term" value="F:FMN binding"/>
    <property type="evidence" value="ECO:0007669"/>
    <property type="project" value="TreeGrafter"/>
</dbReference>
<comment type="cofactor">
    <cofactor evidence="1">
        <name>FMNH2</name>
        <dbReference type="ChEBI" id="CHEBI:57618"/>
    </cofactor>
</comment>
<evidence type="ECO:0000313" key="13">
    <source>
        <dbReference type="Proteomes" id="UP000018168"/>
    </source>
</evidence>
<keyword evidence="8" id="KW-0274">FAD</keyword>
<dbReference type="SUPFAM" id="SSF103263">
    <property type="entry name" value="Chorismate synthase, AroC"/>
    <property type="match status" value="1"/>
</dbReference>
<dbReference type="GO" id="GO:0004107">
    <property type="term" value="F:chorismate synthase activity"/>
    <property type="evidence" value="ECO:0007669"/>
    <property type="project" value="UniProtKB-EC"/>
</dbReference>
<dbReference type="GO" id="GO:0005829">
    <property type="term" value="C:cytosol"/>
    <property type="evidence" value="ECO:0007669"/>
    <property type="project" value="TreeGrafter"/>
</dbReference>
<evidence type="ECO:0000256" key="9">
    <source>
        <dbReference type="ARBA" id="ARBA00022857"/>
    </source>
</evidence>
<evidence type="ECO:0000256" key="11">
    <source>
        <dbReference type="ARBA" id="ARBA00023239"/>
    </source>
</evidence>
<keyword evidence="9" id="KW-0521">NADP</keyword>